<feature type="non-terminal residue" evidence="2">
    <location>
        <position position="82"/>
    </location>
</feature>
<gene>
    <name evidence="2" type="ORF">ANN_23220</name>
</gene>
<sequence length="82" mass="9370">MDVRENDAGTDQEVKKELVGSLTEKKGCIGRNGERDKRSGQKEENREDLEMLGLKGKIINNLMKLIEIIPEPKFVTGYRLHE</sequence>
<reference evidence="2 3" key="1">
    <citation type="journal article" date="2022" name="Allergy">
        <title>Genome assembly and annotation of Periplaneta americana reveal a comprehensive cockroach allergen profile.</title>
        <authorList>
            <person name="Wang L."/>
            <person name="Xiong Q."/>
            <person name="Saelim N."/>
            <person name="Wang L."/>
            <person name="Nong W."/>
            <person name="Wan A.T."/>
            <person name="Shi M."/>
            <person name="Liu X."/>
            <person name="Cao Q."/>
            <person name="Hui J.H.L."/>
            <person name="Sookrung N."/>
            <person name="Leung T.F."/>
            <person name="Tungtrongchitr A."/>
            <person name="Tsui S.K.W."/>
        </authorList>
    </citation>
    <scope>NUCLEOTIDE SEQUENCE [LARGE SCALE GENOMIC DNA]</scope>
    <source>
        <strain evidence="2">PWHHKU_190912</strain>
    </source>
</reference>
<dbReference type="EMBL" id="JAJSOF020000025">
    <property type="protein sequence ID" value="KAJ4434655.1"/>
    <property type="molecule type" value="Genomic_DNA"/>
</dbReference>
<accession>A0ABQ8SMJ1</accession>
<proteinExistence type="predicted"/>
<evidence type="ECO:0000313" key="3">
    <source>
        <dbReference type="Proteomes" id="UP001148838"/>
    </source>
</evidence>
<organism evidence="2 3">
    <name type="scientific">Periplaneta americana</name>
    <name type="common">American cockroach</name>
    <name type="synonym">Blatta americana</name>
    <dbReference type="NCBI Taxonomy" id="6978"/>
    <lineage>
        <taxon>Eukaryota</taxon>
        <taxon>Metazoa</taxon>
        <taxon>Ecdysozoa</taxon>
        <taxon>Arthropoda</taxon>
        <taxon>Hexapoda</taxon>
        <taxon>Insecta</taxon>
        <taxon>Pterygota</taxon>
        <taxon>Neoptera</taxon>
        <taxon>Polyneoptera</taxon>
        <taxon>Dictyoptera</taxon>
        <taxon>Blattodea</taxon>
        <taxon>Blattoidea</taxon>
        <taxon>Blattidae</taxon>
        <taxon>Blattinae</taxon>
        <taxon>Periplaneta</taxon>
    </lineage>
</organism>
<evidence type="ECO:0000256" key="1">
    <source>
        <dbReference type="SAM" id="MobiDB-lite"/>
    </source>
</evidence>
<protein>
    <submittedName>
        <fullName evidence="2">Uncharacterized protein</fullName>
    </submittedName>
</protein>
<dbReference type="Proteomes" id="UP001148838">
    <property type="component" value="Unassembled WGS sequence"/>
</dbReference>
<evidence type="ECO:0000313" key="2">
    <source>
        <dbReference type="EMBL" id="KAJ4434655.1"/>
    </source>
</evidence>
<keyword evidence="3" id="KW-1185">Reference proteome</keyword>
<feature type="region of interest" description="Disordered" evidence="1">
    <location>
        <begin position="25"/>
        <end position="47"/>
    </location>
</feature>
<comment type="caution">
    <text evidence="2">The sequence shown here is derived from an EMBL/GenBank/DDBJ whole genome shotgun (WGS) entry which is preliminary data.</text>
</comment>
<name>A0ABQ8SMJ1_PERAM</name>